<evidence type="ECO:0000313" key="3">
    <source>
        <dbReference type="Proteomes" id="UP000598120"/>
    </source>
</evidence>
<dbReference type="GO" id="GO:0005975">
    <property type="term" value="P:carbohydrate metabolic process"/>
    <property type="evidence" value="ECO:0007669"/>
    <property type="project" value="UniProtKB-ARBA"/>
</dbReference>
<name>A0A8J2XG71_9FLAO</name>
<dbReference type="EMBL" id="BMIC01000003">
    <property type="protein sequence ID" value="GFZ87024.1"/>
    <property type="molecule type" value="Genomic_DNA"/>
</dbReference>
<dbReference type="Proteomes" id="UP000598120">
    <property type="component" value="Unassembled WGS sequence"/>
</dbReference>
<protein>
    <recommendedName>
        <fullName evidence="1">Alginate lyase 2 domain-containing protein</fullName>
    </recommendedName>
</protein>
<comment type="caution">
    <text evidence="2">The sequence shown here is derived from an EMBL/GenBank/DDBJ whole genome shotgun (WGS) entry which is preliminary data.</text>
</comment>
<organism evidence="2 3">
    <name type="scientific">Aquaticitalea lipolytica</name>
    <dbReference type="NCBI Taxonomy" id="1247562"/>
    <lineage>
        <taxon>Bacteria</taxon>
        <taxon>Pseudomonadati</taxon>
        <taxon>Bacteroidota</taxon>
        <taxon>Flavobacteriia</taxon>
        <taxon>Flavobacteriales</taxon>
        <taxon>Flavobacteriaceae</taxon>
        <taxon>Aquaticitalea</taxon>
    </lineage>
</organism>
<dbReference type="InterPro" id="IPR013320">
    <property type="entry name" value="ConA-like_dom_sf"/>
</dbReference>
<dbReference type="SUPFAM" id="SSF49899">
    <property type="entry name" value="Concanavalin A-like lectins/glucanases"/>
    <property type="match status" value="1"/>
</dbReference>
<sequence>MMTILNKLRAVLISFIAIASLFFLVVNCSSTENISDEETIDPNGNNEEVAIYADINFSNWKITLPIDANNNGSPDEYQPSQLVNNGYRTLTQVKPFMYDDTTDASIVFYTYPAVSTANSSYSRTELRELINPSNSKDNWTLAEGGVMTGKLKVQSISENSQSSSTYHNVIVMQIHGIISQEDMNTHNFSSNNGPPLLKMYWKDGYLWAHKKSLLDESTEGDDLLDVSSSTWYDIKHNFGYVGFEPFTFKIIATQGKLELQLNNNPPFIYQDVSLSKWPFENYFKAGNYLVTTEPTAFSYIKYYNLNVTH</sequence>
<dbReference type="Gene3D" id="2.60.120.200">
    <property type="match status" value="1"/>
</dbReference>
<reference evidence="2 3" key="1">
    <citation type="journal article" date="2014" name="Int. J. Syst. Evol. Microbiol.">
        <title>Complete genome sequence of Corynebacterium casei LMG S-19264T (=DSM 44701T), isolated from a smear-ripened cheese.</title>
        <authorList>
            <consortium name="US DOE Joint Genome Institute (JGI-PGF)"/>
            <person name="Walter F."/>
            <person name="Albersmeier A."/>
            <person name="Kalinowski J."/>
            <person name="Ruckert C."/>
        </authorList>
    </citation>
    <scope>NUCLEOTIDE SEQUENCE [LARGE SCALE GENOMIC DNA]</scope>
    <source>
        <strain evidence="2 3">CGMCC 1.15295</strain>
    </source>
</reference>
<evidence type="ECO:0000313" key="2">
    <source>
        <dbReference type="EMBL" id="GFZ87024.1"/>
    </source>
</evidence>
<dbReference type="Pfam" id="PF08787">
    <property type="entry name" value="Alginate_lyase2"/>
    <property type="match status" value="1"/>
</dbReference>
<gene>
    <name evidence="2" type="ORF">GCM10011531_17650</name>
</gene>
<dbReference type="GO" id="GO:0004553">
    <property type="term" value="F:hydrolase activity, hydrolyzing O-glycosyl compounds"/>
    <property type="evidence" value="ECO:0007669"/>
    <property type="project" value="UniProtKB-ARBA"/>
</dbReference>
<feature type="domain" description="Alginate lyase 2" evidence="1">
    <location>
        <begin position="55"/>
        <end position="309"/>
    </location>
</feature>
<keyword evidence="3" id="KW-1185">Reference proteome</keyword>
<evidence type="ECO:0000259" key="1">
    <source>
        <dbReference type="Pfam" id="PF08787"/>
    </source>
</evidence>
<accession>A0A8J2XG71</accession>
<proteinExistence type="predicted"/>
<dbReference type="AlphaFoldDB" id="A0A8J2XG71"/>
<dbReference type="InterPro" id="IPR014895">
    <property type="entry name" value="Alginate_lyase_2"/>
</dbReference>
<dbReference type="RefSeq" id="WP_229660201.1">
    <property type="nucleotide sequence ID" value="NZ_BMIC01000003.1"/>
</dbReference>